<gene>
    <name evidence="3" type="ORF">EV699_11830</name>
</gene>
<proteinExistence type="predicted"/>
<dbReference type="RefSeq" id="WP_132544501.1">
    <property type="nucleotide sequence ID" value="NZ_SLWY01000018.1"/>
</dbReference>
<reference evidence="3 4" key="1">
    <citation type="submission" date="2019-03" db="EMBL/GenBank/DDBJ databases">
        <title>Genomic Encyclopedia of Type Strains, Phase IV (KMG-IV): sequencing the most valuable type-strain genomes for metagenomic binning, comparative biology and taxonomic classification.</title>
        <authorList>
            <person name="Goeker M."/>
        </authorList>
    </citation>
    <scope>NUCLEOTIDE SEQUENCE [LARGE SCALE GENOMIC DNA]</scope>
    <source>
        <strain evidence="3 4">DSM 25287</strain>
    </source>
</reference>
<keyword evidence="2" id="KW-0812">Transmembrane</keyword>
<dbReference type="AlphaFoldDB" id="A0A4R2KZT0"/>
<dbReference type="Proteomes" id="UP000295765">
    <property type="component" value="Unassembled WGS sequence"/>
</dbReference>
<dbReference type="PANTHER" id="PTHR34351">
    <property type="entry name" value="SLR1927 PROTEIN-RELATED"/>
    <property type="match status" value="1"/>
</dbReference>
<protein>
    <submittedName>
        <fullName evidence="3">Uncharacterized protein (DUF58 family)</fullName>
    </submittedName>
</protein>
<dbReference type="OrthoDB" id="5298497at2"/>
<keyword evidence="4" id="KW-1185">Reference proteome</keyword>
<sequence>MSVATYVLDWHRRRRGPAAGAVTTERRTLYVLPTRAGVVFALLLLVMLLWALNYNASLGFALVFLLAAVAFDAMRQTHDNLLALTLQPPRVEPVFAGQPAALGFGLVNAAPRARYALELTAADGARAVCDVLAGGQRAELVLARPTTRRGRLPFGRVRLATRYPLGLFEAWTWCEFTGAGLVYPAPLGTAPLPGGGGTTPTGRGEAPGDEDFHGLRDYRRGDPATRIAWRRAAARSGLPPVKQFAAPRGDAELWLDWALLSPALDVEARLSQLTAWVLEAEAGGLRWGLRLPGMALAPAGGAAHRRAALEALALHATTERSDG</sequence>
<name>A0A4R2KZT0_9GAMM</name>
<evidence type="ECO:0000313" key="3">
    <source>
        <dbReference type="EMBL" id="TCO79644.1"/>
    </source>
</evidence>
<feature type="transmembrane region" description="Helical" evidence="2">
    <location>
        <begin position="29"/>
        <end position="50"/>
    </location>
</feature>
<comment type="caution">
    <text evidence="3">The sequence shown here is derived from an EMBL/GenBank/DDBJ whole genome shotgun (WGS) entry which is preliminary data.</text>
</comment>
<evidence type="ECO:0000256" key="1">
    <source>
        <dbReference type="SAM" id="MobiDB-lite"/>
    </source>
</evidence>
<feature type="region of interest" description="Disordered" evidence="1">
    <location>
        <begin position="192"/>
        <end position="218"/>
    </location>
</feature>
<organism evidence="3 4">
    <name type="scientific">Plasticicumulans lactativorans</name>
    <dbReference type="NCBI Taxonomy" id="1133106"/>
    <lineage>
        <taxon>Bacteria</taxon>
        <taxon>Pseudomonadati</taxon>
        <taxon>Pseudomonadota</taxon>
        <taxon>Gammaproteobacteria</taxon>
        <taxon>Candidatus Competibacteraceae</taxon>
        <taxon>Plasticicumulans</taxon>
    </lineage>
</organism>
<evidence type="ECO:0000256" key="2">
    <source>
        <dbReference type="SAM" id="Phobius"/>
    </source>
</evidence>
<keyword evidence="2" id="KW-0472">Membrane</keyword>
<dbReference type="PANTHER" id="PTHR34351:SF1">
    <property type="entry name" value="SLR1927 PROTEIN"/>
    <property type="match status" value="1"/>
</dbReference>
<dbReference type="EMBL" id="SLWY01000018">
    <property type="protein sequence ID" value="TCO79644.1"/>
    <property type="molecule type" value="Genomic_DNA"/>
</dbReference>
<keyword evidence="2" id="KW-1133">Transmembrane helix</keyword>
<accession>A0A4R2KZT0</accession>
<evidence type="ECO:0000313" key="4">
    <source>
        <dbReference type="Proteomes" id="UP000295765"/>
    </source>
</evidence>